<evidence type="ECO:0000313" key="2">
    <source>
        <dbReference type="Proteomes" id="UP001524499"/>
    </source>
</evidence>
<comment type="caution">
    <text evidence="1">The sequence shown here is derived from an EMBL/GenBank/DDBJ whole genome shotgun (WGS) entry which is preliminary data.</text>
</comment>
<keyword evidence="2" id="KW-1185">Reference proteome</keyword>
<name>A0ABT1TLT7_9GAMM</name>
<dbReference type="EMBL" id="JANIBJ010000072">
    <property type="protein sequence ID" value="MCQ8106423.1"/>
    <property type="molecule type" value="Genomic_DNA"/>
</dbReference>
<dbReference type="RefSeq" id="WP_256604537.1">
    <property type="nucleotide sequence ID" value="NZ_JANIBJ010000072.1"/>
</dbReference>
<reference evidence="1 2" key="1">
    <citation type="submission" date="2022-07" db="EMBL/GenBank/DDBJ databases">
        <title>Methylomonas rivi sp. nov., Methylomonas rosea sp. nov., Methylomonas aureus sp. nov. and Methylomonas subterranea sp. nov., four novel methanotrophs isolated from a freshwater creek and the deep terrestrial subsurface.</title>
        <authorList>
            <person name="Abin C."/>
            <person name="Sankaranarayanan K."/>
            <person name="Garner C."/>
            <person name="Sindelar R."/>
            <person name="Kotary K."/>
            <person name="Garner R."/>
            <person name="Barclay S."/>
            <person name="Lawson P."/>
            <person name="Krumholz L."/>
        </authorList>
    </citation>
    <scope>NUCLEOTIDE SEQUENCE [LARGE SCALE GENOMIC DNA]</scope>
    <source>
        <strain evidence="1 2">SURF-2</strain>
    </source>
</reference>
<accession>A0ABT1TLT7</accession>
<evidence type="ECO:0008006" key="3">
    <source>
        <dbReference type="Google" id="ProtNLM"/>
    </source>
</evidence>
<sequence length="53" mass="6038">MQREIEALEQEKWQRLGQDAFVSDERPLETGNPAGKVRTVVVDRGQQGPSLRM</sequence>
<protein>
    <recommendedName>
        <fullName evidence="3">Transposase</fullName>
    </recommendedName>
</protein>
<evidence type="ECO:0000313" key="1">
    <source>
        <dbReference type="EMBL" id="MCQ8106423.1"/>
    </source>
</evidence>
<proteinExistence type="predicted"/>
<organism evidence="1 2">
    <name type="scientific">Methylomonas subterranea</name>
    <dbReference type="NCBI Taxonomy" id="2952225"/>
    <lineage>
        <taxon>Bacteria</taxon>
        <taxon>Pseudomonadati</taxon>
        <taxon>Pseudomonadota</taxon>
        <taxon>Gammaproteobacteria</taxon>
        <taxon>Methylococcales</taxon>
        <taxon>Methylococcaceae</taxon>
        <taxon>Methylomonas</taxon>
    </lineage>
</organism>
<dbReference type="Proteomes" id="UP001524499">
    <property type="component" value="Unassembled WGS sequence"/>
</dbReference>
<gene>
    <name evidence="1" type="ORF">NP590_20155</name>
</gene>